<sequence>MNTRAFQIKNREDDFRSTRALRCFTFQFSLVFQLRISTGRLLMIQVSYSINIPDFPTFPQELWGLLLHNEAAQWATESADRITQCLLRHRFAVYWTKGPRCKPTTSAIHQSIGGPEGFS</sequence>
<name>A0AAV4X569_CAEEX</name>
<dbReference type="EMBL" id="BPLR01017159">
    <property type="protein sequence ID" value="GIY89130.1"/>
    <property type="molecule type" value="Genomic_DNA"/>
</dbReference>
<proteinExistence type="predicted"/>
<comment type="caution">
    <text evidence="1">The sequence shown here is derived from an EMBL/GenBank/DDBJ whole genome shotgun (WGS) entry which is preliminary data.</text>
</comment>
<protein>
    <submittedName>
        <fullName evidence="1">Uncharacterized protein</fullName>
    </submittedName>
</protein>
<organism evidence="1 2">
    <name type="scientific">Caerostris extrusa</name>
    <name type="common">Bark spider</name>
    <name type="synonym">Caerostris bankana</name>
    <dbReference type="NCBI Taxonomy" id="172846"/>
    <lineage>
        <taxon>Eukaryota</taxon>
        <taxon>Metazoa</taxon>
        <taxon>Ecdysozoa</taxon>
        <taxon>Arthropoda</taxon>
        <taxon>Chelicerata</taxon>
        <taxon>Arachnida</taxon>
        <taxon>Araneae</taxon>
        <taxon>Araneomorphae</taxon>
        <taxon>Entelegynae</taxon>
        <taxon>Araneoidea</taxon>
        <taxon>Araneidae</taxon>
        <taxon>Caerostris</taxon>
    </lineage>
</organism>
<evidence type="ECO:0000313" key="2">
    <source>
        <dbReference type="Proteomes" id="UP001054945"/>
    </source>
</evidence>
<keyword evidence="2" id="KW-1185">Reference proteome</keyword>
<reference evidence="1 2" key="1">
    <citation type="submission" date="2021-06" db="EMBL/GenBank/DDBJ databases">
        <title>Caerostris extrusa draft genome.</title>
        <authorList>
            <person name="Kono N."/>
            <person name="Arakawa K."/>
        </authorList>
    </citation>
    <scope>NUCLEOTIDE SEQUENCE [LARGE SCALE GENOMIC DNA]</scope>
</reference>
<dbReference type="AlphaFoldDB" id="A0AAV4X569"/>
<dbReference type="Proteomes" id="UP001054945">
    <property type="component" value="Unassembled WGS sequence"/>
</dbReference>
<gene>
    <name evidence="1" type="ORF">CEXT_14251</name>
</gene>
<evidence type="ECO:0000313" key="1">
    <source>
        <dbReference type="EMBL" id="GIY89130.1"/>
    </source>
</evidence>
<accession>A0AAV4X569</accession>